<keyword evidence="2" id="KW-0378">Hydrolase</keyword>
<dbReference type="InterPro" id="IPR029058">
    <property type="entry name" value="AB_hydrolase_fold"/>
</dbReference>
<dbReference type="GO" id="GO:0052689">
    <property type="term" value="F:carboxylic ester hydrolase activity"/>
    <property type="evidence" value="ECO:0007669"/>
    <property type="project" value="TreeGrafter"/>
</dbReference>
<name>A0A2P4YWS1_9CRYT</name>
<reference evidence="4 5" key="1">
    <citation type="submission" date="2014-04" db="EMBL/GenBank/DDBJ databases">
        <title>Comparative Genomics of Cryptosporidium Species.</title>
        <authorList>
            <person name="Silva J.C."/>
            <person name="Su Q."/>
            <person name="Chalmers R."/>
            <person name="Chibucos M.C."/>
            <person name="Elwin K."/>
            <person name="Godinez A."/>
            <person name="Guo F."/>
            <person name="Huynh K."/>
            <person name="Orvis J."/>
            <person name="Ott S."/>
            <person name="Sadzewicz L."/>
            <person name="Sengamalay N."/>
            <person name="Shetty A."/>
            <person name="Sun M."/>
            <person name="Tallon L."/>
            <person name="Xiao L."/>
            <person name="Zhang H."/>
            <person name="Fraser C.M."/>
            <person name="Zhu G."/>
            <person name="Kissinger J."/>
            <person name="Widmer G."/>
        </authorList>
    </citation>
    <scope>NUCLEOTIDE SEQUENCE [LARGE SCALE GENOMIC DNA]</scope>
    <source>
        <strain evidence="4 5">UKMEL1</strain>
    </source>
</reference>
<dbReference type="Pfam" id="PF02230">
    <property type="entry name" value="Abhydrolase_2"/>
    <property type="match status" value="1"/>
</dbReference>
<dbReference type="Gene3D" id="3.40.50.1820">
    <property type="entry name" value="alpha/beta hydrolase"/>
    <property type="match status" value="1"/>
</dbReference>
<comment type="similarity">
    <text evidence="1">Belongs to the AB hydrolase superfamily. AB hydrolase 2 family.</text>
</comment>
<dbReference type="Proteomes" id="UP000236928">
    <property type="component" value="Unassembled WGS sequence"/>
</dbReference>
<dbReference type="GO" id="GO:0008474">
    <property type="term" value="F:palmitoyl-(protein) hydrolase activity"/>
    <property type="evidence" value="ECO:0007669"/>
    <property type="project" value="TreeGrafter"/>
</dbReference>
<evidence type="ECO:0000256" key="2">
    <source>
        <dbReference type="ARBA" id="ARBA00022801"/>
    </source>
</evidence>
<evidence type="ECO:0000313" key="5">
    <source>
        <dbReference type="Proteomes" id="UP000236928"/>
    </source>
</evidence>
<organism evidence="4 5">
    <name type="scientific">Cryptosporidium meleagridis</name>
    <dbReference type="NCBI Taxonomy" id="93969"/>
    <lineage>
        <taxon>Eukaryota</taxon>
        <taxon>Sar</taxon>
        <taxon>Alveolata</taxon>
        <taxon>Apicomplexa</taxon>
        <taxon>Conoidasida</taxon>
        <taxon>Coccidia</taxon>
        <taxon>Eucoccidiorida</taxon>
        <taxon>Eimeriorina</taxon>
        <taxon>Cryptosporidiidae</taxon>
        <taxon>Cryptosporidium</taxon>
    </lineage>
</organism>
<gene>
    <name evidence="4" type="ORF">CmeUKMEL1_01560</name>
</gene>
<proteinExistence type="inferred from homology"/>
<dbReference type="InterPro" id="IPR050565">
    <property type="entry name" value="LYPA1-2/EST-like"/>
</dbReference>
<dbReference type="AlphaFoldDB" id="A0A2P4YWS1"/>
<dbReference type="PANTHER" id="PTHR10655">
    <property type="entry name" value="LYSOPHOSPHOLIPASE-RELATED"/>
    <property type="match status" value="1"/>
</dbReference>
<sequence>MIKEGDGNNGQGFHYEPKDYDSVLIWLHGKGDNANSYLDFIHVAQNYPELKKTKIILPTANIITFKRFGFSDNAWFDMEDLGPHGVEDLDDINNSVSRITRLIALETEKGIDPKKISLGGFSQGSAIVFLISMASRKYTLGSCIVVGGWLPLTERGFKEGKESKIASEELTFDVRESIKEHVNFIVLHGEADPVVLHQWSLMSKNFVLEYIKPKKFIYKSYPGVVHTITSQMMADIFNFLSKRN</sequence>
<dbReference type="OrthoDB" id="2418081at2759"/>
<evidence type="ECO:0000259" key="3">
    <source>
        <dbReference type="Pfam" id="PF02230"/>
    </source>
</evidence>
<keyword evidence="5" id="KW-1185">Reference proteome</keyword>
<dbReference type="GO" id="GO:0005737">
    <property type="term" value="C:cytoplasm"/>
    <property type="evidence" value="ECO:0007669"/>
    <property type="project" value="TreeGrafter"/>
</dbReference>
<evidence type="ECO:0000256" key="1">
    <source>
        <dbReference type="ARBA" id="ARBA00006499"/>
    </source>
</evidence>
<dbReference type="EMBL" id="JIBK01000002">
    <property type="protein sequence ID" value="POM82271.1"/>
    <property type="molecule type" value="Genomic_DNA"/>
</dbReference>
<dbReference type="VEuPathDB" id="CryptoDB:CmeUKMEL1_01560"/>
<dbReference type="PANTHER" id="PTHR10655:SF17">
    <property type="entry name" value="LYSOPHOSPHOLIPASE-LIKE PROTEIN 1"/>
    <property type="match status" value="1"/>
</dbReference>
<evidence type="ECO:0000313" key="4">
    <source>
        <dbReference type="EMBL" id="POM82271.1"/>
    </source>
</evidence>
<accession>A0A2P4YWS1</accession>
<comment type="caution">
    <text evidence="4">The sequence shown here is derived from an EMBL/GenBank/DDBJ whole genome shotgun (WGS) entry which is preliminary data.</text>
</comment>
<feature type="domain" description="Phospholipase/carboxylesterase/thioesterase" evidence="3">
    <location>
        <begin position="21"/>
        <end position="242"/>
    </location>
</feature>
<dbReference type="InterPro" id="IPR003140">
    <property type="entry name" value="PLipase/COase/thioEstase"/>
</dbReference>
<protein>
    <submittedName>
        <fullName evidence="4">Phospholipase/Carboxylesterase family protein</fullName>
    </submittedName>
</protein>
<dbReference type="SUPFAM" id="SSF53474">
    <property type="entry name" value="alpha/beta-Hydrolases"/>
    <property type="match status" value="1"/>
</dbReference>